<reference evidence="1" key="1">
    <citation type="submission" date="2022-07" db="EMBL/GenBank/DDBJ databases">
        <title>FELIX.</title>
        <authorList>
            <person name="Wan K.H."/>
            <person name="Park S."/>
            <person name="Lawrence Q."/>
            <person name="Eichenberger J.P."/>
            <person name="Booth B.W."/>
            <person name="Piaggio A.J."/>
            <person name="Chandler J.C."/>
            <person name="Franklin A.B."/>
            <person name="Celniker S.E."/>
        </authorList>
    </citation>
    <scope>NUCLEOTIDE SEQUENCE</scope>
    <source>
        <strain evidence="1">QA-1986 374</strain>
    </source>
</reference>
<keyword evidence="2" id="KW-1185">Reference proteome</keyword>
<evidence type="ECO:0000313" key="2">
    <source>
        <dbReference type="Proteomes" id="UP001059773"/>
    </source>
</evidence>
<accession>A0ABY5JUH6</accession>
<gene>
    <name evidence="1" type="ORF">NP439_04780</name>
</gene>
<dbReference type="EMBL" id="CP101914">
    <property type="protein sequence ID" value="UUI04010.1"/>
    <property type="molecule type" value="Genomic_DNA"/>
</dbReference>
<name>A0ABY5JUH6_9BACI</name>
<dbReference type="Proteomes" id="UP001059773">
    <property type="component" value="Chromosome"/>
</dbReference>
<proteinExistence type="predicted"/>
<evidence type="ECO:0000313" key="1">
    <source>
        <dbReference type="EMBL" id="UUI04010.1"/>
    </source>
</evidence>
<organism evidence="1 2">
    <name type="scientific">Oceanobacillus jeddahense</name>
    <dbReference type="NCBI Taxonomy" id="1462527"/>
    <lineage>
        <taxon>Bacteria</taxon>
        <taxon>Bacillati</taxon>
        <taxon>Bacillota</taxon>
        <taxon>Bacilli</taxon>
        <taxon>Bacillales</taxon>
        <taxon>Bacillaceae</taxon>
        <taxon>Oceanobacillus</taxon>
    </lineage>
</organism>
<protein>
    <submittedName>
        <fullName evidence="1">Uncharacterized protein</fullName>
    </submittedName>
</protein>
<sequence length="122" mass="14285">MKAVIKSPFIPLLFKQKIVADNKKAGYLTTTKLLLHLKSRKSYKVKYMHQLIKLLENKKQHGKRNWDLIISNKGRENKIGKLVMIGDVKDTLTKGYTEYRLEYGEDTFIIKKPFMSEKNIVN</sequence>
<dbReference type="RefSeq" id="WP_256709014.1">
    <property type="nucleotide sequence ID" value="NZ_CP101914.1"/>
</dbReference>